<dbReference type="OrthoDB" id="1393670at2759"/>
<gene>
    <name evidence="3" type="ORF">SEMRO_1926_G305900.1</name>
</gene>
<evidence type="ECO:0000256" key="2">
    <source>
        <dbReference type="ARBA" id="ARBA00023002"/>
    </source>
</evidence>
<dbReference type="CDD" id="cd05233">
    <property type="entry name" value="SDR_c"/>
    <property type="match status" value="1"/>
</dbReference>
<evidence type="ECO:0000256" key="1">
    <source>
        <dbReference type="ARBA" id="ARBA00006484"/>
    </source>
</evidence>
<dbReference type="PANTHER" id="PTHR43008">
    <property type="entry name" value="BENZIL REDUCTASE"/>
    <property type="match status" value="1"/>
</dbReference>
<keyword evidence="2" id="KW-0560">Oxidoreductase</keyword>
<dbReference type="GO" id="GO:0016616">
    <property type="term" value="F:oxidoreductase activity, acting on the CH-OH group of donors, NAD or NADP as acceptor"/>
    <property type="evidence" value="ECO:0007669"/>
    <property type="project" value="UniProtKB-ARBA"/>
</dbReference>
<evidence type="ECO:0000313" key="3">
    <source>
        <dbReference type="EMBL" id="CAB9527015.1"/>
    </source>
</evidence>
<accession>A0A9N8EYD9</accession>
<comment type="similarity">
    <text evidence="1">Belongs to the short-chain dehydrogenases/reductases (SDR) family.</text>
</comment>
<dbReference type="Pfam" id="PF13561">
    <property type="entry name" value="adh_short_C2"/>
    <property type="match status" value="1"/>
</dbReference>
<dbReference type="PRINTS" id="PR00081">
    <property type="entry name" value="GDHRDH"/>
</dbReference>
<dbReference type="PANTHER" id="PTHR43008:SF4">
    <property type="entry name" value="CHAIN DEHYDROGENASE, PUTATIVE (AFU_ORTHOLOGUE AFUA_4G08710)-RELATED"/>
    <property type="match status" value="1"/>
</dbReference>
<dbReference type="InterPro" id="IPR036291">
    <property type="entry name" value="NAD(P)-bd_dom_sf"/>
</dbReference>
<dbReference type="FunFam" id="3.40.50.720:FF:000084">
    <property type="entry name" value="Short-chain dehydrogenase reductase"/>
    <property type="match status" value="1"/>
</dbReference>
<proteinExistence type="inferred from homology"/>
<sequence>MSPIPTNTSNKDKVILITGASAGIGLGTAQKLASEGAILTLFARRGDKLLAAEKELKAAYPNVKTLAVVGDAAKEEDVKRAVEETVNAFGGIHGAFINAGIYRPGKLTEMSNDDMNALLDVNVKGVIYSLRHIIPAIKKTVGDSQNGYIQQGSIVVNSSCMATAVIAPKSAGSSIYSATKAFVNSIVETAAIEEAPLIRINSVMPGVVKTEVIPLEDEAYEAFAAKMQPLYGRAGTPQEIANVVSFLLGPGASFISGTNVKADGLWSLSGGSLE</sequence>
<dbReference type="Proteomes" id="UP001153069">
    <property type="component" value="Unassembled WGS sequence"/>
</dbReference>
<keyword evidence="4" id="KW-1185">Reference proteome</keyword>
<dbReference type="GO" id="GO:0050664">
    <property type="term" value="F:oxidoreductase activity, acting on NAD(P)H, oxygen as acceptor"/>
    <property type="evidence" value="ECO:0007669"/>
    <property type="project" value="TreeGrafter"/>
</dbReference>
<dbReference type="InterPro" id="IPR002347">
    <property type="entry name" value="SDR_fam"/>
</dbReference>
<dbReference type="EMBL" id="CAICTM010001924">
    <property type="protein sequence ID" value="CAB9527015.1"/>
    <property type="molecule type" value="Genomic_DNA"/>
</dbReference>
<dbReference type="SUPFAM" id="SSF51735">
    <property type="entry name" value="NAD(P)-binding Rossmann-fold domains"/>
    <property type="match status" value="1"/>
</dbReference>
<protein>
    <submittedName>
        <fullName evidence="3">Diacetyl reductase [(S)-acetoin forming]</fullName>
    </submittedName>
</protein>
<reference evidence="3" key="1">
    <citation type="submission" date="2020-06" db="EMBL/GenBank/DDBJ databases">
        <authorList>
            <consortium name="Plant Systems Biology data submission"/>
        </authorList>
    </citation>
    <scope>NUCLEOTIDE SEQUENCE</scope>
    <source>
        <strain evidence="3">D6</strain>
    </source>
</reference>
<evidence type="ECO:0000313" key="4">
    <source>
        <dbReference type="Proteomes" id="UP001153069"/>
    </source>
</evidence>
<comment type="caution">
    <text evidence="3">The sequence shown here is derived from an EMBL/GenBank/DDBJ whole genome shotgun (WGS) entry which is preliminary data.</text>
</comment>
<dbReference type="Gene3D" id="3.40.50.720">
    <property type="entry name" value="NAD(P)-binding Rossmann-like Domain"/>
    <property type="match status" value="1"/>
</dbReference>
<organism evidence="3 4">
    <name type="scientific">Seminavis robusta</name>
    <dbReference type="NCBI Taxonomy" id="568900"/>
    <lineage>
        <taxon>Eukaryota</taxon>
        <taxon>Sar</taxon>
        <taxon>Stramenopiles</taxon>
        <taxon>Ochrophyta</taxon>
        <taxon>Bacillariophyta</taxon>
        <taxon>Bacillariophyceae</taxon>
        <taxon>Bacillariophycidae</taxon>
        <taxon>Naviculales</taxon>
        <taxon>Naviculaceae</taxon>
        <taxon>Seminavis</taxon>
    </lineage>
</organism>
<dbReference type="AlphaFoldDB" id="A0A9N8EYD9"/>
<name>A0A9N8EYD9_9STRA</name>